<dbReference type="PANTHER" id="PTHR33657">
    <property type="entry name" value="DOMAIN PROTEIN, PUTATIVE (AFU_ORTHOLOGUE AFUA_5G00600)-RELATED"/>
    <property type="match status" value="1"/>
</dbReference>
<dbReference type="Proteomes" id="UP000294003">
    <property type="component" value="Unassembled WGS sequence"/>
</dbReference>
<feature type="chain" id="PRO_5046759961" description="Necrosis inducing protein (NPP1)" evidence="1">
    <location>
        <begin position="32"/>
        <end position="247"/>
    </location>
</feature>
<proteinExistence type="predicted"/>
<dbReference type="PIRSF" id="PIRSF029958">
    <property type="entry name" value="Necrosis-inducing_protein"/>
    <property type="match status" value="1"/>
</dbReference>
<organism evidence="2 3">
    <name type="scientific">Monosporascus cannonballus</name>
    <dbReference type="NCBI Taxonomy" id="155416"/>
    <lineage>
        <taxon>Eukaryota</taxon>
        <taxon>Fungi</taxon>
        <taxon>Dikarya</taxon>
        <taxon>Ascomycota</taxon>
        <taxon>Pezizomycotina</taxon>
        <taxon>Sordariomycetes</taxon>
        <taxon>Xylariomycetidae</taxon>
        <taxon>Xylariales</taxon>
        <taxon>Xylariales incertae sedis</taxon>
        <taxon>Monosporascus</taxon>
    </lineage>
</organism>
<accession>A0ABY0H511</accession>
<dbReference type="PANTHER" id="PTHR33657:SF6">
    <property type="entry name" value="SECRETED PROTEIN"/>
    <property type="match status" value="1"/>
</dbReference>
<name>A0ABY0H511_9PEZI</name>
<gene>
    <name evidence="2" type="ORF">DL762_006898</name>
</gene>
<sequence length="247" mass="28688">MLFFKFQKIGLLAILLSSSTASLLWPFPTSATENAKKFQPVLDFDKDGCYHTAAIDQAGSVNAGLHPLEEGECRAQSQLWFSQTYVRQHCNHGWCAYLYGYYFEKDKRGTFADGHRHDWEHVIVWTLNDEVFYVSWSGHGGYTTEHQSVVRFHERTHPKIVYHRGGLKNNSFRKAKPEYDDIENISGEWFKAPFLSSEWMACDIKKKLLYNNWGSAHPDLRADRFAQALDDAMPPDARNNEHFYPWN</sequence>
<dbReference type="EMBL" id="QJNS01000237">
    <property type="protein sequence ID" value="RYO81851.1"/>
    <property type="molecule type" value="Genomic_DNA"/>
</dbReference>
<feature type="signal peptide" evidence="1">
    <location>
        <begin position="1"/>
        <end position="31"/>
    </location>
</feature>
<evidence type="ECO:0000313" key="3">
    <source>
        <dbReference type="Proteomes" id="UP000294003"/>
    </source>
</evidence>
<dbReference type="Pfam" id="PF05630">
    <property type="entry name" value="NPP1"/>
    <property type="match status" value="1"/>
</dbReference>
<evidence type="ECO:0000256" key="1">
    <source>
        <dbReference type="SAM" id="SignalP"/>
    </source>
</evidence>
<reference evidence="2 3" key="1">
    <citation type="submission" date="2018-06" db="EMBL/GenBank/DDBJ databases">
        <title>Complete Genomes of Monosporascus.</title>
        <authorList>
            <person name="Robinson A.J."/>
            <person name="Natvig D.O."/>
        </authorList>
    </citation>
    <scope>NUCLEOTIDE SEQUENCE [LARGE SCALE GENOMIC DNA]</scope>
    <source>
        <strain evidence="2 3">CBS 609.92</strain>
    </source>
</reference>
<evidence type="ECO:0008006" key="4">
    <source>
        <dbReference type="Google" id="ProtNLM"/>
    </source>
</evidence>
<dbReference type="InterPro" id="IPR008701">
    <property type="entry name" value="NPP1"/>
</dbReference>
<keyword evidence="1" id="KW-0732">Signal</keyword>
<evidence type="ECO:0000313" key="2">
    <source>
        <dbReference type="EMBL" id="RYO81851.1"/>
    </source>
</evidence>
<protein>
    <recommendedName>
        <fullName evidence="4">Necrosis inducing protein (NPP1)</fullName>
    </recommendedName>
</protein>
<keyword evidence="3" id="KW-1185">Reference proteome</keyword>
<comment type="caution">
    <text evidence="2">The sequence shown here is derived from an EMBL/GenBank/DDBJ whole genome shotgun (WGS) entry which is preliminary data.</text>
</comment>